<gene>
    <name evidence="16" type="ORF">B0I33_105511</name>
</gene>
<feature type="signal peptide" evidence="12">
    <location>
        <begin position="1"/>
        <end position="25"/>
    </location>
</feature>
<sequence>MAARRWILAGLGTLSALTAVLFALAPVEQDETTYRWPADGTAESTLLPLFPYQPERLDVTIGCPAVEATGGGGLVLATTSDPDDGGLRVENRGGTVAASLHGSTVATAERCDWAVHAGPAGTTVSAGGEVIGHSAARPAVNGLFTDARGSTDLRVSVTPDTGYQSSPSVLKLALGALTVASVGALLLLLARWERPHVRRVRLLPPGWWRPRGPDLLVAAVLACWVLIGAFTVDDGYILTMLKAADDTGYIGNYFRWLNAPEAPFGWFYELYRPLVAVSAAAWWLRLPSLLLGLVGWLLVDRLLLRRCTAAPGPWVRWSAAVAFLAWYVPFDVGLRPEPWIVVGSLVVFALVERALATRSSTPLALGVLVAGATLAVTPTGVAAFMPFVAASPALVRLLRGRWLVSLTTLAGTGAAALLLMFHDQSWHAVREATEVRTRIGPSLGWRDEPKRYEALLDPTVVEGALNRRVPVLLTLLAIVALAVLLLARRVPGLAAGPTRRLLAGSALYLVALAFTPTKWTHHFGALAGLGALLVAVLVHTIARGALRAAWQRAALLALVAGVAALALRAPSRWWYFSNVGVKWADVPPAMAGVPLSTAVLGAGLVLAVAALFVRRVSPGPWIVAGLVGTLLLELGTMAYAVADRWDTFTVGRANIASLAGGSCGIEDWMQAEPDPAEGLLTRVAGQAAARGGFTVNGEQPEGLAPPEPYGTARYPVWTGTGSLRTGWYRLPERASDASSPPLVVPVAVDGRARLRVEFGGADGSVRWSERIELSSAQGEWEDARLDPGAAERVRLVASAERGWLGIGTPRLPRVVPSLELVPAAEPVTLDWISPFILPCREPASVQDGLTQPVRYRFTSSLDPHDIGLMSDDHGAGGPYAPLVQVAEHQRVPTYLRGDKLRKPVLMYRLTYPVPLRDVAVSGTRSGQR</sequence>
<dbReference type="Pfam" id="PF04602">
    <property type="entry name" value="Arabinose_trans"/>
    <property type="match status" value="1"/>
</dbReference>
<feature type="transmembrane region" description="Helical" evidence="11">
    <location>
        <begin position="620"/>
        <end position="642"/>
    </location>
</feature>
<proteinExistence type="inferred from homology"/>
<feature type="transmembrane region" description="Helical" evidence="11">
    <location>
        <begin position="469"/>
        <end position="487"/>
    </location>
</feature>
<evidence type="ECO:0000259" key="13">
    <source>
        <dbReference type="Pfam" id="PF04602"/>
    </source>
</evidence>
<feature type="transmembrane region" description="Helical" evidence="11">
    <location>
        <begin position="213"/>
        <end position="232"/>
    </location>
</feature>
<keyword evidence="5" id="KW-0328">Glycosyltransferase</keyword>
<dbReference type="OrthoDB" id="4668961at2"/>
<dbReference type="AlphaFoldDB" id="A0A2T0LVU9"/>
<feature type="domain" description="Arabinosyltransferase C-terminal" evidence="14">
    <location>
        <begin position="636"/>
        <end position="697"/>
    </location>
</feature>
<dbReference type="InterPro" id="IPR027451">
    <property type="entry name" value="EmbABC_dom1"/>
</dbReference>
<dbReference type="InterPro" id="IPR032731">
    <property type="entry name" value="Arabino_trans_C"/>
</dbReference>
<feature type="transmembrane region" description="Helical" evidence="11">
    <location>
        <begin position="402"/>
        <end position="421"/>
    </location>
</feature>
<feature type="transmembrane region" description="Helical" evidence="11">
    <location>
        <begin position="311"/>
        <end position="329"/>
    </location>
</feature>
<dbReference type="GO" id="GO:0052636">
    <property type="term" value="F:arabinosyltransferase activity"/>
    <property type="evidence" value="ECO:0007669"/>
    <property type="project" value="InterPro"/>
</dbReference>
<dbReference type="InterPro" id="IPR007680">
    <property type="entry name" value="Arabino_trans_central"/>
</dbReference>
<feature type="transmembrane region" description="Helical" evidence="11">
    <location>
        <begin position="591"/>
        <end position="613"/>
    </location>
</feature>
<evidence type="ECO:0000256" key="11">
    <source>
        <dbReference type="SAM" id="Phobius"/>
    </source>
</evidence>
<evidence type="ECO:0000256" key="9">
    <source>
        <dbReference type="ARBA" id="ARBA00023136"/>
    </source>
</evidence>
<feature type="transmembrane region" description="Helical" evidence="11">
    <location>
        <begin position="363"/>
        <end position="390"/>
    </location>
</feature>
<evidence type="ECO:0000256" key="2">
    <source>
        <dbReference type="ARBA" id="ARBA00004651"/>
    </source>
</evidence>
<accession>A0A2T0LVU9</accession>
<evidence type="ECO:0000313" key="17">
    <source>
        <dbReference type="Proteomes" id="UP000238362"/>
    </source>
</evidence>
<comment type="caution">
    <text evidence="16">The sequence shown here is derived from an EMBL/GenBank/DDBJ whole genome shotgun (WGS) entry which is preliminary data.</text>
</comment>
<keyword evidence="7 11" id="KW-0812">Transmembrane</keyword>
<dbReference type="GO" id="GO:0071766">
    <property type="term" value="P:Actinobacterium-type cell wall biogenesis"/>
    <property type="evidence" value="ECO:0007669"/>
    <property type="project" value="InterPro"/>
</dbReference>
<dbReference type="Pfam" id="PF17689">
    <property type="entry name" value="Arabino_trans_N"/>
    <property type="match status" value="1"/>
</dbReference>
<evidence type="ECO:0000256" key="4">
    <source>
        <dbReference type="ARBA" id="ARBA00022475"/>
    </source>
</evidence>
<dbReference type="GO" id="GO:0005886">
    <property type="term" value="C:plasma membrane"/>
    <property type="evidence" value="ECO:0007669"/>
    <property type="project" value="UniProtKB-SubCell"/>
</dbReference>
<evidence type="ECO:0000259" key="14">
    <source>
        <dbReference type="Pfam" id="PF14896"/>
    </source>
</evidence>
<feature type="transmembrane region" description="Helical" evidence="11">
    <location>
        <begin position="172"/>
        <end position="192"/>
    </location>
</feature>
<protein>
    <submittedName>
        <fullName evidence="16">Arabinosyltransferase C</fullName>
    </submittedName>
</protein>
<dbReference type="EMBL" id="PVNH01000005">
    <property type="protein sequence ID" value="PRX47927.1"/>
    <property type="molecule type" value="Genomic_DNA"/>
</dbReference>
<evidence type="ECO:0000256" key="1">
    <source>
        <dbReference type="ARBA" id="ARBA00003001"/>
    </source>
</evidence>
<evidence type="ECO:0000256" key="3">
    <source>
        <dbReference type="ARBA" id="ARBA00008195"/>
    </source>
</evidence>
<dbReference type="RefSeq" id="WP_106179381.1">
    <property type="nucleotide sequence ID" value="NZ_PVNH01000005.1"/>
</dbReference>
<dbReference type="Gene3D" id="3.40.190.160">
    <property type="match status" value="1"/>
</dbReference>
<dbReference type="InterPro" id="IPR040920">
    <property type="entry name" value="Arabino_trans_N"/>
</dbReference>
<reference evidence="16 17" key="1">
    <citation type="submission" date="2018-03" db="EMBL/GenBank/DDBJ databases">
        <title>Genomic Encyclopedia of Type Strains, Phase III (KMG-III): the genomes of soil and plant-associated and newly described type strains.</title>
        <authorList>
            <person name="Whitman W."/>
        </authorList>
    </citation>
    <scope>NUCLEOTIDE SEQUENCE [LARGE SCALE GENOMIC DNA]</scope>
    <source>
        <strain evidence="16 17">CGMCC 4.7125</strain>
    </source>
</reference>
<evidence type="ECO:0000256" key="6">
    <source>
        <dbReference type="ARBA" id="ARBA00022679"/>
    </source>
</evidence>
<dbReference type="Gene3D" id="2.60.120.610">
    <property type="entry name" value="arabinofuranosyltransferase like domain"/>
    <property type="match status" value="1"/>
</dbReference>
<evidence type="ECO:0000259" key="15">
    <source>
        <dbReference type="Pfam" id="PF17689"/>
    </source>
</evidence>
<feature type="domain" description="Arabinosyltransferas concanavalin like" evidence="15">
    <location>
        <begin position="28"/>
        <end position="161"/>
    </location>
</feature>
<feature type="domain" description="Arabinosyltransferase C-terminal" evidence="14">
    <location>
        <begin position="719"/>
        <end position="901"/>
    </location>
</feature>
<evidence type="ECO:0000256" key="5">
    <source>
        <dbReference type="ARBA" id="ARBA00022676"/>
    </source>
</evidence>
<evidence type="ECO:0000256" key="7">
    <source>
        <dbReference type="ARBA" id="ARBA00022692"/>
    </source>
</evidence>
<feature type="transmembrane region" description="Helical" evidence="11">
    <location>
        <begin position="523"/>
        <end position="541"/>
    </location>
</feature>
<feature type="domain" description="Arabinofuranosyltransferase central" evidence="13">
    <location>
        <begin position="166"/>
        <end position="613"/>
    </location>
</feature>
<name>A0A2T0LVU9_9PSEU</name>
<dbReference type="Pfam" id="PF14896">
    <property type="entry name" value="Arabino_trans_C"/>
    <property type="match status" value="2"/>
</dbReference>
<evidence type="ECO:0000256" key="10">
    <source>
        <dbReference type="ARBA" id="ARBA00023316"/>
    </source>
</evidence>
<comment type="function">
    <text evidence="1">Arabinosyl transferase responsible for the polymerization of arabinose into the arabinan of arabinogalactan.</text>
</comment>
<keyword evidence="9 11" id="KW-0472">Membrane</keyword>
<evidence type="ECO:0000256" key="12">
    <source>
        <dbReference type="SAM" id="SignalP"/>
    </source>
</evidence>
<dbReference type="Proteomes" id="UP000238362">
    <property type="component" value="Unassembled WGS sequence"/>
</dbReference>
<feature type="transmembrane region" description="Helical" evidence="11">
    <location>
        <begin position="280"/>
        <end position="299"/>
    </location>
</feature>
<keyword evidence="6 16" id="KW-0808">Transferase</keyword>
<keyword evidence="12" id="KW-0732">Signal</keyword>
<dbReference type="Gene3D" id="2.60.120.940">
    <property type="entry name" value="EmbC, C-terminal domain, subdomain 2"/>
    <property type="match status" value="1"/>
</dbReference>
<keyword evidence="10" id="KW-0961">Cell wall biogenesis/degradation</keyword>
<feature type="transmembrane region" description="Helical" evidence="11">
    <location>
        <begin position="553"/>
        <end position="571"/>
    </location>
</feature>
<evidence type="ECO:0000256" key="8">
    <source>
        <dbReference type="ARBA" id="ARBA00022989"/>
    </source>
</evidence>
<keyword evidence="17" id="KW-1185">Reference proteome</keyword>
<evidence type="ECO:0000313" key="16">
    <source>
        <dbReference type="EMBL" id="PRX47927.1"/>
    </source>
</evidence>
<keyword evidence="4" id="KW-1003">Cell membrane</keyword>
<dbReference type="InterPro" id="IPR042486">
    <property type="entry name" value="Arabino_trans_C_2"/>
</dbReference>
<keyword evidence="8 11" id="KW-1133">Transmembrane helix</keyword>
<feature type="chain" id="PRO_5015597333" evidence="12">
    <location>
        <begin position="26"/>
        <end position="928"/>
    </location>
</feature>
<comment type="similarity">
    <text evidence="3">Belongs to the emb family.</text>
</comment>
<organism evidence="16 17">
    <name type="scientific">Prauserella shujinwangii</name>
    <dbReference type="NCBI Taxonomy" id="1453103"/>
    <lineage>
        <taxon>Bacteria</taxon>
        <taxon>Bacillati</taxon>
        <taxon>Actinomycetota</taxon>
        <taxon>Actinomycetes</taxon>
        <taxon>Pseudonocardiales</taxon>
        <taxon>Pseudonocardiaceae</taxon>
        <taxon>Prauserella</taxon>
    </lineage>
</organism>
<dbReference type="GO" id="GO:0071555">
    <property type="term" value="P:cell wall organization"/>
    <property type="evidence" value="ECO:0007669"/>
    <property type="project" value="UniProtKB-KW"/>
</dbReference>
<comment type="subcellular location">
    <subcellularLocation>
        <location evidence="2">Cell membrane</location>
        <topology evidence="2">Multi-pass membrane protein</topology>
    </subcellularLocation>
</comment>